<dbReference type="SUPFAM" id="SSF51658">
    <property type="entry name" value="Xylose isomerase-like"/>
    <property type="match status" value="1"/>
</dbReference>
<dbReference type="Proteomes" id="UP001156882">
    <property type="component" value="Unassembled WGS sequence"/>
</dbReference>
<dbReference type="InterPro" id="IPR013022">
    <property type="entry name" value="Xyl_isomerase-like_TIM-brl"/>
</dbReference>
<evidence type="ECO:0000313" key="3">
    <source>
        <dbReference type="Proteomes" id="UP001156882"/>
    </source>
</evidence>
<feature type="domain" description="Xylose isomerase-like TIM barrel" evidence="1">
    <location>
        <begin position="26"/>
        <end position="258"/>
    </location>
</feature>
<dbReference type="RefSeq" id="WP_284311898.1">
    <property type="nucleotide sequence ID" value="NZ_BSPC01000017.1"/>
</dbReference>
<dbReference type="PANTHER" id="PTHR12110:SF53">
    <property type="entry name" value="BLR5974 PROTEIN"/>
    <property type="match status" value="1"/>
</dbReference>
<dbReference type="Pfam" id="PF01261">
    <property type="entry name" value="AP_endonuc_2"/>
    <property type="match status" value="1"/>
</dbReference>
<evidence type="ECO:0000259" key="1">
    <source>
        <dbReference type="Pfam" id="PF01261"/>
    </source>
</evidence>
<proteinExistence type="predicted"/>
<evidence type="ECO:0000313" key="2">
    <source>
        <dbReference type="EMBL" id="GLS19018.1"/>
    </source>
</evidence>
<name>A0ABQ6CFG7_9HYPH</name>
<dbReference type="InterPro" id="IPR050312">
    <property type="entry name" value="IolE/XylAMocC-like"/>
</dbReference>
<comment type="caution">
    <text evidence="2">The sequence shown here is derived from an EMBL/GenBank/DDBJ whole genome shotgun (WGS) entry which is preliminary data.</text>
</comment>
<dbReference type="EMBL" id="BSPC01000017">
    <property type="protein sequence ID" value="GLS19018.1"/>
    <property type="molecule type" value="Genomic_DNA"/>
</dbReference>
<keyword evidence="3" id="KW-1185">Reference proteome</keyword>
<organism evidence="2 3">
    <name type="scientific">Labrys miyagiensis</name>
    <dbReference type="NCBI Taxonomy" id="346912"/>
    <lineage>
        <taxon>Bacteria</taxon>
        <taxon>Pseudomonadati</taxon>
        <taxon>Pseudomonadota</taxon>
        <taxon>Alphaproteobacteria</taxon>
        <taxon>Hyphomicrobiales</taxon>
        <taxon>Xanthobacteraceae</taxon>
        <taxon>Labrys</taxon>
    </lineage>
</organism>
<dbReference type="InterPro" id="IPR036237">
    <property type="entry name" value="Xyl_isomerase-like_sf"/>
</dbReference>
<dbReference type="Gene3D" id="3.20.20.150">
    <property type="entry name" value="Divalent-metal-dependent TIM barrel enzymes"/>
    <property type="match status" value="1"/>
</dbReference>
<protein>
    <recommendedName>
        <fullName evidence="1">Xylose isomerase-like TIM barrel domain-containing protein</fullName>
    </recommendedName>
</protein>
<reference evidence="3" key="1">
    <citation type="journal article" date="2019" name="Int. J. Syst. Evol. Microbiol.">
        <title>The Global Catalogue of Microorganisms (GCM) 10K type strain sequencing project: providing services to taxonomists for standard genome sequencing and annotation.</title>
        <authorList>
            <consortium name="The Broad Institute Genomics Platform"/>
            <consortium name="The Broad Institute Genome Sequencing Center for Infectious Disease"/>
            <person name="Wu L."/>
            <person name="Ma J."/>
        </authorList>
    </citation>
    <scope>NUCLEOTIDE SEQUENCE [LARGE SCALE GENOMIC DNA]</scope>
    <source>
        <strain evidence="3">NBRC 101365</strain>
    </source>
</reference>
<dbReference type="PANTHER" id="PTHR12110">
    <property type="entry name" value="HYDROXYPYRUVATE ISOMERASE"/>
    <property type="match status" value="1"/>
</dbReference>
<accession>A0ABQ6CFG7</accession>
<sequence length="299" mass="33034">MPAQTALGIASGEGKPDLSDFAGTLDEMADLPISHVEIPAYCYDLVLAGRPIAGRVAEFEQLCRGRPFRYTVHGPLSINFMGPAAHLPRFLDTTKAFVEICARIGAPHLVIHAGMMKPDERHDAENAAGRQRDFLHRAGDFAAEHKVTLCVENLFDFGPYAATPTIARLAEELSLIDHPHVRATFDFSHGLIHATQYGYDFVEEAKALAPFAVHLHLHDSFGQPDLPWVYASAEANAFGFGDLHLPQGWGSVPWDAIAVECEFPADVIAIHELNMRFWRDRHEALDYAKGFLGKLRTKG</sequence>
<gene>
    <name evidence="2" type="ORF">GCM10007874_20350</name>
</gene>